<evidence type="ECO:0000259" key="2">
    <source>
        <dbReference type="Pfam" id="PF06580"/>
    </source>
</evidence>
<sequence length="361" mass="42930">MKPRTARFIWKMNRTEIFFFLIIFFVFPILTDFEINFYEKTDSTPADLFVERLAYGTLRMFPYFIYYKIIITYLFEKRYFLFTILVGAFLIFLTVYIKLEHGLISQLTFLPDQTVRSAEKWFHYKPKLFPFSIVFVFREMLMFTALAYFIRSTQQELQMQTMRQKQVETELNYLKIQLQPHFFFNTLNNIYSLAMQRSEKTAPLIAKHAEMMRYILYHSKQQTVRMSHEIAFLRNYVEVETLRYPTGMDIRFEAQVVNDGVTIEPLLLLPFIENAFKHGIREETGKGFVHIIICLTEEELILEVRNSKPVNPYHPKKVGKGIGLENAVNRLNMLYAKHQLAVTDCDDTYEVNLTLPLLNHD</sequence>
<dbReference type="PANTHER" id="PTHR34220:SF7">
    <property type="entry name" value="SENSOR HISTIDINE KINASE YPDA"/>
    <property type="match status" value="1"/>
</dbReference>
<dbReference type="PANTHER" id="PTHR34220">
    <property type="entry name" value="SENSOR HISTIDINE KINASE YPDA"/>
    <property type="match status" value="1"/>
</dbReference>
<comment type="caution">
    <text evidence="3">The sequence shown here is derived from an EMBL/GenBank/DDBJ whole genome shotgun (WGS) entry which is preliminary data.</text>
</comment>
<protein>
    <submittedName>
        <fullName evidence="3">Histidine kinase</fullName>
    </submittedName>
</protein>
<dbReference type="SUPFAM" id="SSF55874">
    <property type="entry name" value="ATPase domain of HSP90 chaperone/DNA topoisomerase II/histidine kinase"/>
    <property type="match status" value="1"/>
</dbReference>
<keyword evidence="4" id="KW-1185">Reference proteome</keyword>
<feature type="transmembrane region" description="Helical" evidence="1">
    <location>
        <begin position="79"/>
        <end position="97"/>
    </location>
</feature>
<evidence type="ECO:0000313" key="3">
    <source>
        <dbReference type="EMBL" id="MBE9463612.1"/>
    </source>
</evidence>
<accession>A0ABR9WDN7</accession>
<name>A0ABR9WDN7_9BACT</name>
<proteinExistence type="predicted"/>
<evidence type="ECO:0000313" key="4">
    <source>
        <dbReference type="Proteomes" id="UP000634134"/>
    </source>
</evidence>
<dbReference type="RefSeq" id="WP_194121730.1">
    <property type="nucleotide sequence ID" value="NZ_JACYGY010000001.1"/>
</dbReference>
<dbReference type="InterPro" id="IPR036890">
    <property type="entry name" value="HATPase_C_sf"/>
</dbReference>
<gene>
    <name evidence="3" type="ORF">IEE83_17120</name>
</gene>
<dbReference type="Pfam" id="PF06580">
    <property type="entry name" value="His_kinase"/>
    <property type="match status" value="1"/>
</dbReference>
<dbReference type="Gene3D" id="3.30.565.10">
    <property type="entry name" value="Histidine kinase-like ATPase, C-terminal domain"/>
    <property type="match status" value="1"/>
</dbReference>
<feature type="transmembrane region" description="Helical" evidence="1">
    <location>
        <begin position="128"/>
        <end position="150"/>
    </location>
</feature>
<feature type="domain" description="Signal transduction histidine kinase internal region" evidence="2">
    <location>
        <begin position="170"/>
        <end position="245"/>
    </location>
</feature>
<keyword evidence="1" id="KW-1133">Transmembrane helix</keyword>
<feature type="transmembrane region" description="Helical" evidence="1">
    <location>
        <begin position="12"/>
        <end position="29"/>
    </location>
</feature>
<dbReference type="InterPro" id="IPR010559">
    <property type="entry name" value="Sig_transdc_His_kin_internal"/>
</dbReference>
<feature type="transmembrane region" description="Helical" evidence="1">
    <location>
        <begin position="49"/>
        <end position="67"/>
    </location>
</feature>
<organism evidence="3 4">
    <name type="scientific">Dyadobacter subterraneus</name>
    <dbReference type="NCBI Taxonomy" id="2773304"/>
    <lineage>
        <taxon>Bacteria</taxon>
        <taxon>Pseudomonadati</taxon>
        <taxon>Bacteroidota</taxon>
        <taxon>Cytophagia</taxon>
        <taxon>Cytophagales</taxon>
        <taxon>Spirosomataceae</taxon>
        <taxon>Dyadobacter</taxon>
    </lineage>
</organism>
<evidence type="ECO:0000256" key="1">
    <source>
        <dbReference type="SAM" id="Phobius"/>
    </source>
</evidence>
<dbReference type="Proteomes" id="UP000634134">
    <property type="component" value="Unassembled WGS sequence"/>
</dbReference>
<keyword evidence="1" id="KW-0812">Transmembrane</keyword>
<keyword evidence="1" id="KW-0472">Membrane</keyword>
<reference evidence="4" key="1">
    <citation type="submission" date="2023-07" db="EMBL/GenBank/DDBJ databases">
        <title>Dyadobacter sp. nov 'subterranea' isolated from contaminted grondwater.</title>
        <authorList>
            <person name="Szabo I."/>
            <person name="Al-Omari J."/>
            <person name="Szerdahelyi S.G."/>
            <person name="Rado J."/>
        </authorList>
    </citation>
    <scope>NUCLEOTIDE SEQUENCE [LARGE SCALE GENOMIC DNA]</scope>
    <source>
        <strain evidence="4">UP-52</strain>
    </source>
</reference>
<keyword evidence="3" id="KW-0418">Kinase</keyword>
<keyword evidence="3" id="KW-0808">Transferase</keyword>
<dbReference type="InterPro" id="IPR050640">
    <property type="entry name" value="Bact_2-comp_sensor_kinase"/>
</dbReference>
<dbReference type="GO" id="GO:0016301">
    <property type="term" value="F:kinase activity"/>
    <property type="evidence" value="ECO:0007669"/>
    <property type="project" value="UniProtKB-KW"/>
</dbReference>
<dbReference type="EMBL" id="JACYGY010000001">
    <property type="protein sequence ID" value="MBE9463612.1"/>
    <property type="molecule type" value="Genomic_DNA"/>
</dbReference>